<protein>
    <submittedName>
        <fullName evidence="4">GNAT family N-acetyltransferase</fullName>
    </submittedName>
</protein>
<comment type="caution">
    <text evidence="4">The sequence shown here is derived from an EMBL/GenBank/DDBJ whole genome shotgun (WGS) entry which is preliminary data.</text>
</comment>
<dbReference type="EMBL" id="SDPQ02000002">
    <property type="protein sequence ID" value="KAA1397684.1"/>
    <property type="molecule type" value="Genomic_DNA"/>
</dbReference>
<evidence type="ECO:0000256" key="2">
    <source>
        <dbReference type="ARBA" id="ARBA00023315"/>
    </source>
</evidence>
<reference evidence="4" key="1">
    <citation type="submission" date="2019-09" db="EMBL/GenBank/DDBJ databases">
        <authorList>
            <person name="Li J."/>
        </authorList>
    </citation>
    <scope>NUCLEOTIDE SEQUENCE [LARGE SCALE GENOMIC DNA]</scope>
    <source>
        <strain evidence="4">JCM 14732</strain>
    </source>
</reference>
<feature type="domain" description="N-acetyltransferase" evidence="3">
    <location>
        <begin position="159"/>
        <end position="299"/>
    </location>
</feature>
<dbReference type="PANTHER" id="PTHR43877">
    <property type="entry name" value="AMINOALKYLPHOSPHONATE N-ACETYLTRANSFERASE-RELATED-RELATED"/>
    <property type="match status" value="1"/>
</dbReference>
<dbReference type="OrthoDB" id="9799092at2"/>
<dbReference type="Proteomes" id="UP000380867">
    <property type="component" value="Unassembled WGS sequence"/>
</dbReference>
<evidence type="ECO:0000259" key="3">
    <source>
        <dbReference type="PROSITE" id="PS51186"/>
    </source>
</evidence>
<keyword evidence="2" id="KW-0012">Acyltransferase</keyword>
<organism evidence="4 5">
    <name type="scientific">Aeromicrobium ginsengisoli</name>
    <dbReference type="NCBI Taxonomy" id="363867"/>
    <lineage>
        <taxon>Bacteria</taxon>
        <taxon>Bacillati</taxon>
        <taxon>Actinomycetota</taxon>
        <taxon>Actinomycetes</taxon>
        <taxon>Propionibacteriales</taxon>
        <taxon>Nocardioidaceae</taxon>
        <taxon>Aeromicrobium</taxon>
    </lineage>
</organism>
<evidence type="ECO:0000313" key="5">
    <source>
        <dbReference type="Proteomes" id="UP000380867"/>
    </source>
</evidence>
<evidence type="ECO:0000256" key="1">
    <source>
        <dbReference type="ARBA" id="ARBA00022679"/>
    </source>
</evidence>
<accession>A0A5M4FEH6</accession>
<dbReference type="PROSITE" id="PS51186">
    <property type="entry name" value="GNAT"/>
    <property type="match status" value="2"/>
</dbReference>
<dbReference type="SUPFAM" id="SSF55729">
    <property type="entry name" value="Acyl-CoA N-acyltransferases (Nat)"/>
    <property type="match status" value="2"/>
</dbReference>
<dbReference type="Gene3D" id="3.40.630.30">
    <property type="match status" value="1"/>
</dbReference>
<dbReference type="Pfam" id="PF00583">
    <property type="entry name" value="Acetyltransf_1"/>
    <property type="match status" value="2"/>
</dbReference>
<dbReference type="InterPro" id="IPR050832">
    <property type="entry name" value="Bact_Acetyltransf"/>
</dbReference>
<dbReference type="RefSeq" id="WP_149689132.1">
    <property type="nucleotide sequence ID" value="NZ_SDPQ02000002.1"/>
</dbReference>
<feature type="domain" description="N-acetyltransferase" evidence="3">
    <location>
        <begin position="9"/>
        <end position="149"/>
    </location>
</feature>
<keyword evidence="5" id="KW-1185">Reference proteome</keyword>
<dbReference type="InterPro" id="IPR000182">
    <property type="entry name" value="GNAT_dom"/>
</dbReference>
<name>A0A5M4FEH6_9ACTN</name>
<dbReference type="InterPro" id="IPR016181">
    <property type="entry name" value="Acyl_CoA_acyltransferase"/>
</dbReference>
<proteinExistence type="predicted"/>
<evidence type="ECO:0000313" key="4">
    <source>
        <dbReference type="EMBL" id="KAA1397684.1"/>
    </source>
</evidence>
<dbReference type="GO" id="GO:0016747">
    <property type="term" value="F:acyltransferase activity, transferring groups other than amino-acyl groups"/>
    <property type="evidence" value="ECO:0007669"/>
    <property type="project" value="InterPro"/>
</dbReference>
<sequence>MDGMFPEGLTTRPLTMSDAAATTELIQVGERHFVGETFIDQADIVGMWTTQGIDLGVDSIGVFEGDVLIAGALVDDRHHLLVDVLPSHHGMGLGTALADWVEHRARARGLAYGEQEAAVADEDATALLTRRGYASTDRDWVLRMDPGIELVHHDLPPDVTIGRFDETDARAVHTVIEDAFGEWDGRIRRSYDDWRVLMLDREGADPEHFRVAKAGGEVVGAAIVHDSGGTTWIPQLATRADRRGEGIAQELLAQAFQAGRERGCAVGELSTSGRTGALGLYERLGMRVVAEFQTWHLDL</sequence>
<gene>
    <name evidence="4" type="ORF">ESP70_010035</name>
</gene>
<dbReference type="AlphaFoldDB" id="A0A5M4FEH6"/>
<dbReference type="CDD" id="cd04301">
    <property type="entry name" value="NAT_SF"/>
    <property type="match status" value="2"/>
</dbReference>
<keyword evidence="1" id="KW-0808">Transferase</keyword>